<dbReference type="SUPFAM" id="SSF56672">
    <property type="entry name" value="DNA/RNA polymerases"/>
    <property type="match status" value="1"/>
</dbReference>
<proteinExistence type="predicted"/>
<dbReference type="AlphaFoldDB" id="A0A1S3Y626"/>
<accession>A0A1S3Y626</accession>
<organism evidence="2">
    <name type="scientific">Nicotiana tabacum</name>
    <name type="common">Common tobacco</name>
    <dbReference type="NCBI Taxonomy" id="4097"/>
    <lineage>
        <taxon>Eukaryota</taxon>
        <taxon>Viridiplantae</taxon>
        <taxon>Streptophyta</taxon>
        <taxon>Embryophyta</taxon>
        <taxon>Tracheophyta</taxon>
        <taxon>Spermatophyta</taxon>
        <taxon>Magnoliopsida</taxon>
        <taxon>eudicotyledons</taxon>
        <taxon>Gunneridae</taxon>
        <taxon>Pentapetalae</taxon>
        <taxon>asterids</taxon>
        <taxon>lamiids</taxon>
        <taxon>Solanales</taxon>
        <taxon>Solanaceae</taxon>
        <taxon>Nicotianoideae</taxon>
        <taxon>Nicotianeae</taxon>
        <taxon>Nicotiana</taxon>
    </lineage>
</organism>
<dbReference type="InterPro" id="IPR013103">
    <property type="entry name" value="RVT_2"/>
</dbReference>
<dbReference type="OMA" id="AYSDANC"/>
<dbReference type="CDD" id="cd09272">
    <property type="entry name" value="RNase_HI_RT_Ty1"/>
    <property type="match status" value="1"/>
</dbReference>
<evidence type="ECO:0000259" key="1">
    <source>
        <dbReference type="Pfam" id="PF07727"/>
    </source>
</evidence>
<dbReference type="PaxDb" id="4097-A0A1S3Y626"/>
<sequence length="368" mass="41914">MEASTMVASRMGWWLQQWWASRIGSWQQLNLSVVYMSQPPGFIDPSRPDHVCLLKRSLYGLKQDHRMWNKRFTDALTSLGFLGSKTDSSLFYMSTPSDKLFCLIYVDDILVLGNNPARIKSLVAQLQSQFAVRDLGTLSYFLGITASWTSEGLFLSQKKYVEELLRRVQMELCSPVNTPISPTSKLSSSGGVPFNDPTLYRSIVGAMQYLTFTRPDVADAVNKFYNIASWLYRFRLGGDIDDRKSTTGFAIYLGNHLISWSSRKQRAVSRSSTEAEYRAIAATTSEITWVEFLLREIGCFISSNLSATYLTANPIFHSRTKHMEIHFHFVRDKVRAKTLLVRYVSSLDQVADLLTKPLSKSRFLELKI</sequence>
<dbReference type="Pfam" id="PF07727">
    <property type="entry name" value="RVT_2"/>
    <property type="match status" value="1"/>
</dbReference>
<name>A0A1S3Y626_TOBAC</name>
<dbReference type="PANTHER" id="PTHR11439:SF455">
    <property type="entry name" value="RLK (RECEPTOR-LIKE PROTEIN KINASE) 8, PUTATIVE-RELATED"/>
    <property type="match status" value="1"/>
</dbReference>
<dbReference type="STRING" id="4097.A0A1S3Y626"/>
<feature type="domain" description="Reverse transcriptase Ty1/copia-type" evidence="1">
    <location>
        <begin position="34"/>
        <end position="181"/>
    </location>
</feature>
<dbReference type="InterPro" id="IPR043502">
    <property type="entry name" value="DNA/RNA_pol_sf"/>
</dbReference>
<protein>
    <submittedName>
        <fullName evidence="2">Uncharacterized mitochondrial protein AtMg00810-like</fullName>
    </submittedName>
</protein>
<dbReference type="KEGG" id="nta:107772541"/>
<dbReference type="OrthoDB" id="1303676at2759"/>
<gene>
    <name evidence="2" type="primary">LOC107772541</name>
</gene>
<evidence type="ECO:0000313" key="2">
    <source>
        <dbReference type="RefSeq" id="XP_016447530.1"/>
    </source>
</evidence>
<reference evidence="2" key="1">
    <citation type="submission" date="2025-08" db="UniProtKB">
        <authorList>
            <consortium name="RefSeq"/>
        </authorList>
    </citation>
    <scope>IDENTIFICATION</scope>
</reference>
<dbReference type="PANTHER" id="PTHR11439">
    <property type="entry name" value="GAG-POL-RELATED RETROTRANSPOSON"/>
    <property type="match status" value="1"/>
</dbReference>
<dbReference type="RefSeq" id="XP_016447530.1">
    <property type="nucleotide sequence ID" value="XM_016592044.1"/>
</dbReference>